<reference evidence="2" key="1">
    <citation type="journal article" date="2019" name="Int. J. Syst. Evol. Microbiol.">
        <title>The Global Catalogue of Microorganisms (GCM) 10K type strain sequencing project: providing services to taxonomists for standard genome sequencing and annotation.</title>
        <authorList>
            <consortium name="The Broad Institute Genomics Platform"/>
            <consortium name="The Broad Institute Genome Sequencing Center for Infectious Disease"/>
            <person name="Wu L."/>
            <person name="Ma J."/>
        </authorList>
    </citation>
    <scope>NUCLEOTIDE SEQUENCE [LARGE SCALE GENOMIC DNA]</scope>
    <source>
        <strain evidence="2">JCM 4738</strain>
    </source>
</reference>
<evidence type="ECO:0000313" key="1">
    <source>
        <dbReference type="EMBL" id="MFC7364704.1"/>
    </source>
</evidence>
<evidence type="ECO:0000313" key="2">
    <source>
        <dbReference type="Proteomes" id="UP001596483"/>
    </source>
</evidence>
<accession>A0ABW2NE32</accession>
<evidence type="ECO:0008006" key="3">
    <source>
        <dbReference type="Google" id="ProtNLM"/>
    </source>
</evidence>
<protein>
    <recommendedName>
        <fullName evidence="3">Type 4 fimbrial biogenesis protein PilX N-terminal domain-containing protein</fullName>
    </recommendedName>
</protein>
<organism evidence="1 2">
    <name type="scientific">Bhargavaea changchunensis</name>
    <dbReference type="NCBI Taxonomy" id="2134037"/>
    <lineage>
        <taxon>Bacteria</taxon>
        <taxon>Bacillati</taxon>
        <taxon>Bacillota</taxon>
        <taxon>Bacilli</taxon>
        <taxon>Bacillales</taxon>
        <taxon>Caryophanaceae</taxon>
        <taxon>Bhargavaea</taxon>
    </lineage>
</organism>
<dbReference type="EMBL" id="JBHTCT010000012">
    <property type="protein sequence ID" value="MFC7364704.1"/>
    <property type="molecule type" value="Genomic_DNA"/>
</dbReference>
<dbReference type="RefSeq" id="WP_157296023.1">
    <property type="nucleotide sequence ID" value="NZ_JBHTCT010000012.1"/>
</dbReference>
<dbReference type="Proteomes" id="UP001596483">
    <property type="component" value="Unassembled WGS sequence"/>
</dbReference>
<gene>
    <name evidence="1" type="ORF">ACFQQH_06115</name>
</gene>
<keyword evidence="2" id="KW-1185">Reference proteome</keyword>
<sequence>MKSLRNEQGYTLVIVLLIITLLLAFSATFMAGSLNHSRQERTVETGTQAVAAAEIGIDYESAHFGASFSELLAEINVETRLKLNDLRACLTPPVGSDCDTKEEREAMEQEIEKQMRETFFKKLKDLQGKYSEAVQMEVDGSNVIFRTKPVGVSPAVDTPDPSIKKVTFTFPIEGEAAGRTDELTAALTIKVPDHFLNPDEGSRVPVTTIEDIEDLTYQDIFGPDTPTKTCTADYIDKIINPTEGNLVEAPYNCKIDGVSIEGFVDLLIKKGLDPSDFTVHSSDFLKDACGSGTTECNNLNNIDFSGINVYVPAMDDSKFNNMNNLKNATLIINDTLNPGNNIMNMGKDGNKQQIIVKGLKTGNNIKDMDNTNFIILGNTAENPAPLEWGQHFEVSDYSKLCIDLDRLAPSGIKRLEEELVISDSASLIYFSESGKKLVMKERQPNKIDYNAYVQKADSYSGFLESCGVSIKELTTVEISEPNVIGSDYDIKVDY</sequence>
<name>A0ABW2NE32_9BACL</name>
<comment type="caution">
    <text evidence="1">The sequence shown here is derived from an EMBL/GenBank/DDBJ whole genome shotgun (WGS) entry which is preliminary data.</text>
</comment>
<proteinExistence type="predicted"/>